<dbReference type="EMBL" id="JYDH01000060">
    <property type="protein sequence ID" value="KRY34923.1"/>
    <property type="molecule type" value="Genomic_DNA"/>
</dbReference>
<accession>A0A0V1BCU4</accession>
<evidence type="ECO:0000313" key="1">
    <source>
        <dbReference type="EMBL" id="KRY34923.1"/>
    </source>
</evidence>
<name>A0A0V1BCU4_TRISP</name>
<dbReference type="AlphaFoldDB" id="A0A0V1BCU4"/>
<dbReference type="InParanoid" id="A0A0V1BCU4"/>
<keyword evidence="2" id="KW-1185">Reference proteome</keyword>
<proteinExistence type="predicted"/>
<evidence type="ECO:0000313" key="2">
    <source>
        <dbReference type="Proteomes" id="UP000054776"/>
    </source>
</evidence>
<dbReference type="Proteomes" id="UP000054776">
    <property type="component" value="Unassembled WGS sequence"/>
</dbReference>
<gene>
    <name evidence="1" type="ORF">T01_12367</name>
</gene>
<feature type="non-terminal residue" evidence="1">
    <location>
        <position position="1"/>
    </location>
</feature>
<sequence length="130" mass="14950">LAEEAENCPRHSSIADKLEEYCQLRMHRPGCCKLNKRKWFQLDFPLPGKIQRCEMRNRNTRRIRSGTFLGCTMAVMCKFLLLAKRLSSVNVCELQSCINNALSMTTCCTSCAEAWYSIALNLVKPERRAK</sequence>
<comment type="caution">
    <text evidence="1">The sequence shown here is derived from an EMBL/GenBank/DDBJ whole genome shotgun (WGS) entry which is preliminary data.</text>
</comment>
<protein>
    <submittedName>
        <fullName evidence="1">Uncharacterized protein</fullName>
    </submittedName>
</protein>
<organism evidence="1 2">
    <name type="scientific">Trichinella spiralis</name>
    <name type="common">Trichina worm</name>
    <dbReference type="NCBI Taxonomy" id="6334"/>
    <lineage>
        <taxon>Eukaryota</taxon>
        <taxon>Metazoa</taxon>
        <taxon>Ecdysozoa</taxon>
        <taxon>Nematoda</taxon>
        <taxon>Enoplea</taxon>
        <taxon>Dorylaimia</taxon>
        <taxon>Trichinellida</taxon>
        <taxon>Trichinellidae</taxon>
        <taxon>Trichinella</taxon>
    </lineage>
</organism>
<reference evidence="1 2" key="1">
    <citation type="submission" date="2015-01" db="EMBL/GenBank/DDBJ databases">
        <title>Evolution of Trichinella species and genotypes.</title>
        <authorList>
            <person name="Korhonen P.K."/>
            <person name="Edoardo P."/>
            <person name="Giuseppe L.R."/>
            <person name="Gasser R.B."/>
        </authorList>
    </citation>
    <scope>NUCLEOTIDE SEQUENCE [LARGE SCALE GENOMIC DNA]</scope>
    <source>
        <strain evidence="1">ISS3</strain>
    </source>
</reference>